<dbReference type="FunFam" id="2.130.10.10:FF:000128">
    <property type="entry name" value="WD repeat domain 46"/>
    <property type="match status" value="1"/>
</dbReference>
<feature type="compositionally biased region" description="Basic residues" evidence="10">
    <location>
        <begin position="82"/>
        <end position="97"/>
    </location>
</feature>
<evidence type="ECO:0000256" key="2">
    <source>
        <dbReference type="ARBA" id="ARBA00022553"/>
    </source>
</evidence>
<dbReference type="InterPro" id="IPR036322">
    <property type="entry name" value="WD40_repeat_dom_sf"/>
</dbReference>
<sequence length="712" mass="80253">MRGWEACLSSSGRRDLLLRLLAGSRSVNERKSRKYTTKMAAPGGEAQTTAHVGKRRKRPRRYWEQTSKKYNSGGKSSDGAKQKAKKRRGDRRKKRKGGLSGEVESEDPKLCEQTQETGKKDNSGEKSSDGPKQKAKRRRVDRRKKRKGNLTVKVVSEDTSKKDNDGEKSVDGTKDTADENATKRSDAKFISGKVDPFPGEAPIPEERLRKFQRGNKFVVPEEIRSKLKDTLAKSQEAADLAQTQAARYDLLLTEDAGFLEGDEGEDTCTISQDDIAEAVDITSGSKYFNLRLTQFGPYRLDYSRTGRHLLLAGRRGHVTCIEWQTKNLMCEMNVMETVKDIKWLHSEAMFAVAQKKWLYIYDSNGTELHCIKKFNDVLRMQFLPYHFLLATASATGFLQYLDVSVGKEVAAINTKLGRLDVMAQNPYNAVIHLGHPNGTVSLWSPNQKEPLVKMLCHRGGVRSLTVDRTGTYMVTSGLDRKLKVYDIRAFKPLNSYFLPAGASCLSLSQRGLLSASTGDIVQVYRDVWGSGPMTKPYMAHRVRGTVWGVGYCPFEDVLGVGHAEGFTSMIVPGAGEPNFDALDMNPYRSTKQRQEWEVKALLEKVQPELISLDPGLLGKVDKATFEQKHKERVETLGYDPLAVEKFKPRMRKRGRSAAGAVEKRKKKVAHEDQRDVIRKSVKERMEKEKEKKRKDSAKEQLGEKTALDRFKK</sequence>
<dbReference type="OMA" id="MLCHKGS"/>
<dbReference type="InterPro" id="IPR015943">
    <property type="entry name" value="WD40/YVTN_repeat-like_dom_sf"/>
</dbReference>
<reference evidence="12" key="2">
    <citation type="submission" date="2025-08" db="UniProtKB">
        <authorList>
            <consortium name="Ensembl"/>
        </authorList>
    </citation>
    <scope>IDENTIFICATION</scope>
</reference>
<gene>
    <name evidence="12" type="primary">WDR46</name>
</gene>
<feature type="compositionally biased region" description="Basic and acidic residues" evidence="10">
    <location>
        <begin position="696"/>
        <end position="712"/>
    </location>
</feature>
<evidence type="ECO:0000313" key="13">
    <source>
        <dbReference type="Proteomes" id="UP001501920"/>
    </source>
</evidence>
<comment type="subunit">
    <text evidence="7">Part of the small subunit (SSU) processome, composed of more than 70 proteins and the RNA chaperone small nucleolar RNA (snoRNA) U3. Interacts with DDX21, NCL, NOP2 and EBNA1BP2.</text>
</comment>
<feature type="region of interest" description="Disordered" evidence="10">
    <location>
        <begin position="650"/>
        <end position="712"/>
    </location>
</feature>
<dbReference type="SMART" id="SM00320">
    <property type="entry name" value="WD40"/>
    <property type="match status" value="2"/>
</dbReference>
<feature type="compositionally biased region" description="Basic and acidic residues" evidence="10">
    <location>
        <begin position="155"/>
        <end position="187"/>
    </location>
</feature>
<dbReference type="InterPro" id="IPR012952">
    <property type="entry name" value="BING4_C_dom"/>
</dbReference>
<dbReference type="InterPro" id="IPR040315">
    <property type="entry name" value="WDR46/Utp7"/>
</dbReference>
<feature type="domain" description="BING4 C-terminal" evidence="11">
    <location>
        <begin position="536"/>
        <end position="614"/>
    </location>
</feature>
<evidence type="ECO:0000256" key="4">
    <source>
        <dbReference type="ARBA" id="ARBA00022737"/>
    </source>
</evidence>
<dbReference type="SUPFAM" id="SSF50978">
    <property type="entry name" value="WD40 repeat-like"/>
    <property type="match status" value="1"/>
</dbReference>
<comment type="function">
    <text evidence="6">Scaffold component of the nucleolar structure. Required for localization of DDX21 and NCL to the granular compartment of the nucleolus. Part of the small subunit (SSU) processome, first precursor of the small eukaryotic ribosomal subunit. During the assembly of the SSU processome in the nucleolus, many ribosome biogenesis factors, an RNA chaperone and ribosomal proteins associate with the nascent pre-rRNA and work in concert to generate RNA folding, modifications, rearrangements and cleavage as well as targeted degradation of pre-ribosomal RNA by the RNA exosome.</text>
</comment>
<dbReference type="GO" id="GO:0032040">
    <property type="term" value="C:small-subunit processome"/>
    <property type="evidence" value="ECO:0007669"/>
    <property type="project" value="TreeGrafter"/>
</dbReference>
<dbReference type="PROSITE" id="PS50082">
    <property type="entry name" value="WD_REPEATS_2"/>
    <property type="match status" value="1"/>
</dbReference>
<reference evidence="12 13" key="1">
    <citation type="submission" date="2020-10" db="EMBL/GenBank/DDBJ databases">
        <title>Pygocentrus nattereri (red-bellied piranha) genome, fPygNat1, primary haplotype.</title>
        <authorList>
            <person name="Myers G."/>
            <person name="Meyer A."/>
            <person name="Karagic N."/>
            <person name="Pippel M."/>
            <person name="Winkler S."/>
            <person name="Tracey A."/>
            <person name="Wood J."/>
            <person name="Formenti G."/>
            <person name="Howe K."/>
            <person name="Fedrigo O."/>
            <person name="Jarvis E.D."/>
        </authorList>
    </citation>
    <scope>NUCLEOTIDE SEQUENCE [LARGE SCALE GENOMIC DNA]</scope>
</reference>
<dbReference type="PANTHER" id="PTHR14085">
    <property type="entry name" value="WD-REPEAT PROTEIN BING4"/>
    <property type="match status" value="1"/>
</dbReference>
<keyword evidence="3 9" id="KW-0853">WD repeat</keyword>
<dbReference type="GO" id="GO:0000462">
    <property type="term" value="P:maturation of SSU-rRNA from tricistronic rRNA transcript (SSU-rRNA, 5.8S rRNA, LSU-rRNA)"/>
    <property type="evidence" value="ECO:0007669"/>
    <property type="project" value="TreeGrafter"/>
</dbReference>
<evidence type="ECO:0000256" key="8">
    <source>
        <dbReference type="ARBA" id="ARBA00070552"/>
    </source>
</evidence>
<dbReference type="GeneTree" id="ENSGT00390000007075"/>
<accession>A0A3B4DI96</accession>
<evidence type="ECO:0000256" key="10">
    <source>
        <dbReference type="SAM" id="MobiDB-lite"/>
    </source>
</evidence>
<evidence type="ECO:0000256" key="7">
    <source>
        <dbReference type="ARBA" id="ARBA00064570"/>
    </source>
</evidence>
<dbReference type="STRING" id="42514.ENSPNAP00000022831"/>
<proteinExistence type="predicted"/>
<feature type="compositionally biased region" description="Basic and acidic residues" evidence="10">
    <location>
        <begin position="117"/>
        <end position="132"/>
    </location>
</feature>
<evidence type="ECO:0000256" key="9">
    <source>
        <dbReference type="PROSITE-ProRule" id="PRU00221"/>
    </source>
</evidence>
<evidence type="ECO:0000259" key="11">
    <source>
        <dbReference type="SMART" id="SM01033"/>
    </source>
</evidence>
<feature type="repeat" description="WD" evidence="9">
    <location>
        <begin position="454"/>
        <end position="495"/>
    </location>
</feature>
<organism evidence="12 13">
    <name type="scientific">Pygocentrus nattereri</name>
    <name type="common">Red-bellied piranha</name>
    <dbReference type="NCBI Taxonomy" id="42514"/>
    <lineage>
        <taxon>Eukaryota</taxon>
        <taxon>Metazoa</taxon>
        <taxon>Chordata</taxon>
        <taxon>Craniata</taxon>
        <taxon>Vertebrata</taxon>
        <taxon>Euteleostomi</taxon>
        <taxon>Actinopterygii</taxon>
        <taxon>Neopterygii</taxon>
        <taxon>Teleostei</taxon>
        <taxon>Ostariophysi</taxon>
        <taxon>Characiformes</taxon>
        <taxon>Characoidei</taxon>
        <taxon>Pygocentrus</taxon>
    </lineage>
</organism>
<name>A0A3B4DI96_PYGNA</name>
<keyword evidence="13" id="KW-1185">Reference proteome</keyword>
<evidence type="ECO:0000313" key="12">
    <source>
        <dbReference type="Ensembl" id="ENSPNAP00000022831.1"/>
    </source>
</evidence>
<dbReference type="Pfam" id="PF08149">
    <property type="entry name" value="BING4CT"/>
    <property type="match status" value="1"/>
</dbReference>
<dbReference type="InterPro" id="IPR001680">
    <property type="entry name" value="WD40_rpt"/>
</dbReference>
<comment type="subcellular location">
    <subcellularLocation>
        <location evidence="1">Nucleus</location>
        <location evidence="1">Nucleolus</location>
    </subcellularLocation>
</comment>
<dbReference type="AlphaFoldDB" id="A0A3B4DI96"/>
<evidence type="ECO:0000256" key="5">
    <source>
        <dbReference type="ARBA" id="ARBA00023242"/>
    </source>
</evidence>
<dbReference type="Pfam" id="PF00400">
    <property type="entry name" value="WD40"/>
    <property type="match status" value="1"/>
</dbReference>
<dbReference type="Ensembl" id="ENSPNAT00000014163.2">
    <property type="protein sequence ID" value="ENSPNAP00000022831.1"/>
    <property type="gene ID" value="ENSPNAG00000007393.2"/>
</dbReference>
<evidence type="ECO:0000256" key="6">
    <source>
        <dbReference type="ARBA" id="ARBA00059061"/>
    </source>
</evidence>
<reference evidence="12" key="3">
    <citation type="submission" date="2025-09" db="UniProtKB">
        <authorList>
            <consortium name="Ensembl"/>
        </authorList>
    </citation>
    <scope>IDENTIFICATION</scope>
</reference>
<evidence type="ECO:0000256" key="1">
    <source>
        <dbReference type="ARBA" id="ARBA00004604"/>
    </source>
</evidence>
<evidence type="ECO:0000256" key="3">
    <source>
        <dbReference type="ARBA" id="ARBA00022574"/>
    </source>
</evidence>
<dbReference type="GO" id="GO:0030686">
    <property type="term" value="C:90S preribosome"/>
    <property type="evidence" value="ECO:0007669"/>
    <property type="project" value="TreeGrafter"/>
</dbReference>
<dbReference type="Gene3D" id="2.130.10.10">
    <property type="entry name" value="YVTN repeat-like/Quinoprotein amine dehydrogenase"/>
    <property type="match status" value="1"/>
</dbReference>
<feature type="region of interest" description="Disordered" evidence="10">
    <location>
        <begin position="28"/>
        <end position="201"/>
    </location>
</feature>
<dbReference type="SMART" id="SM01033">
    <property type="entry name" value="BING4CT"/>
    <property type="match status" value="1"/>
</dbReference>
<keyword evidence="4" id="KW-0677">Repeat</keyword>
<keyword evidence="5" id="KW-0539">Nucleus</keyword>
<feature type="compositionally biased region" description="Basic and acidic residues" evidence="10">
    <location>
        <begin position="669"/>
        <end position="689"/>
    </location>
</feature>
<protein>
    <recommendedName>
        <fullName evidence="8">WD repeat-containing protein 46</fullName>
    </recommendedName>
</protein>
<dbReference type="PANTHER" id="PTHR14085:SF3">
    <property type="entry name" value="WD REPEAT-CONTAINING PROTEIN 46"/>
    <property type="match status" value="1"/>
</dbReference>
<feature type="compositionally biased region" description="Basic residues" evidence="10">
    <location>
        <begin position="133"/>
        <end position="148"/>
    </location>
</feature>
<keyword evidence="2" id="KW-0597">Phosphoprotein</keyword>
<dbReference type="Proteomes" id="UP001501920">
    <property type="component" value="Chromosome 29"/>
</dbReference>